<organism evidence="1 2">
    <name type="scientific">Allacma fusca</name>
    <dbReference type="NCBI Taxonomy" id="39272"/>
    <lineage>
        <taxon>Eukaryota</taxon>
        <taxon>Metazoa</taxon>
        <taxon>Ecdysozoa</taxon>
        <taxon>Arthropoda</taxon>
        <taxon>Hexapoda</taxon>
        <taxon>Collembola</taxon>
        <taxon>Symphypleona</taxon>
        <taxon>Sminthuridae</taxon>
        <taxon>Allacma</taxon>
    </lineage>
</organism>
<proteinExistence type="predicted"/>
<keyword evidence="2" id="KW-1185">Reference proteome</keyword>
<reference evidence="1" key="1">
    <citation type="submission" date="2021-06" db="EMBL/GenBank/DDBJ databases">
        <authorList>
            <person name="Hodson N. C."/>
            <person name="Mongue J. A."/>
            <person name="Jaron S. K."/>
        </authorList>
    </citation>
    <scope>NUCLEOTIDE SEQUENCE</scope>
</reference>
<name>A0A8J2L4H3_9HEXA</name>
<sequence>MVVVSDLNYSEQSERQHNKNSVQLYKSCRIVSEEQKSADLQFFQHRNRSAGSCYTAKIKGLHVLHST</sequence>
<comment type="caution">
    <text evidence="1">The sequence shown here is derived from an EMBL/GenBank/DDBJ whole genome shotgun (WGS) entry which is preliminary data.</text>
</comment>
<dbReference type="Proteomes" id="UP000708208">
    <property type="component" value="Unassembled WGS sequence"/>
</dbReference>
<gene>
    <name evidence="1" type="ORF">AFUS01_LOCUS26087</name>
</gene>
<evidence type="ECO:0000313" key="1">
    <source>
        <dbReference type="EMBL" id="CAG7815403.1"/>
    </source>
</evidence>
<protein>
    <submittedName>
        <fullName evidence="1">Uncharacterized protein</fullName>
    </submittedName>
</protein>
<dbReference type="EMBL" id="CAJVCH010343534">
    <property type="protein sequence ID" value="CAG7815403.1"/>
    <property type="molecule type" value="Genomic_DNA"/>
</dbReference>
<dbReference type="AlphaFoldDB" id="A0A8J2L4H3"/>
<evidence type="ECO:0000313" key="2">
    <source>
        <dbReference type="Proteomes" id="UP000708208"/>
    </source>
</evidence>
<accession>A0A8J2L4H3</accession>